<feature type="non-terminal residue" evidence="2">
    <location>
        <position position="62"/>
    </location>
</feature>
<reference evidence="4" key="3">
    <citation type="journal article" date="2019" name="Int. J. Syst. Evol. Microbiol.">
        <title>The Global Catalogue of Microorganisms (GCM) 10K type strain sequencing project: providing services to taxonomists for standard genome sequencing and annotation.</title>
        <authorList>
            <consortium name="The Broad Institute Genomics Platform"/>
            <consortium name="The Broad Institute Genome Sequencing Center for Infectious Disease"/>
            <person name="Wu L."/>
            <person name="Ma J."/>
        </authorList>
    </citation>
    <scope>NUCLEOTIDE SEQUENCE [LARGE SCALE GENOMIC DNA]</scope>
    <source>
        <strain evidence="4">KCTC 62575</strain>
    </source>
</reference>
<evidence type="ECO:0000313" key="3">
    <source>
        <dbReference type="Proteomes" id="UP000240957"/>
    </source>
</evidence>
<reference evidence="2 3" key="2">
    <citation type="submission" date="2018-08" db="EMBL/GenBank/DDBJ databases">
        <title>The draft genome of Acinetobacter sichuanensis strain WCHAc060041.</title>
        <authorList>
            <person name="Qin J."/>
            <person name="Feng Y."/>
            <person name="Zong Z."/>
        </authorList>
    </citation>
    <scope>NUCLEOTIDE SEQUENCE [LARGE SCALE GENOMIC DNA]</scope>
    <source>
        <strain evidence="2 3">WCHAc060041</strain>
    </source>
</reference>
<evidence type="ECO:0000313" key="2">
    <source>
        <dbReference type="EMBL" id="RFC81201.1"/>
    </source>
</evidence>
<organism evidence="2 3">
    <name type="scientific">Acinetobacter sichuanensis</name>
    <dbReference type="NCBI Taxonomy" id="2136183"/>
    <lineage>
        <taxon>Bacteria</taxon>
        <taxon>Pseudomonadati</taxon>
        <taxon>Pseudomonadota</taxon>
        <taxon>Gammaproteobacteria</taxon>
        <taxon>Moraxellales</taxon>
        <taxon>Moraxellaceae</taxon>
        <taxon>Acinetobacter</taxon>
    </lineage>
</organism>
<keyword evidence="4" id="KW-1185">Reference proteome</keyword>
<dbReference type="Proteomes" id="UP001595455">
    <property type="component" value="Unassembled WGS sequence"/>
</dbReference>
<dbReference type="Proteomes" id="UP000240957">
    <property type="component" value="Unassembled WGS sequence"/>
</dbReference>
<dbReference type="AlphaFoldDB" id="A0A371YIA6"/>
<reference evidence="1" key="4">
    <citation type="submission" date="2024-09" db="EMBL/GenBank/DDBJ databases">
        <authorList>
            <person name="Sun Q."/>
            <person name="Mori K."/>
        </authorList>
    </citation>
    <scope>NUCLEOTIDE SEQUENCE</scope>
    <source>
        <strain evidence="1">KCTC 62575</strain>
    </source>
</reference>
<evidence type="ECO:0000313" key="1">
    <source>
        <dbReference type="EMBL" id="MFC2997388.1"/>
    </source>
</evidence>
<sequence>MRRALILKRVTNNTKCIAIHDAETGEILADQLSCVVVNNPDEPLHAIVKIGLCGINKIVGDD</sequence>
<dbReference type="RefSeq" id="WP_107010354.1">
    <property type="nucleotide sequence ID" value="NZ_JBHRSF010000135.1"/>
</dbReference>
<reference evidence="1" key="1">
    <citation type="journal article" date="2014" name="Int. J. Syst. Evol. Microbiol.">
        <title>Complete genome of a new Firmicutes species belonging to the dominant human colonic microbiota ('Ruminococcus bicirculans') reveals two chromosomes and a selective capacity to utilize plant glucans.</title>
        <authorList>
            <consortium name="NISC Comparative Sequencing Program"/>
            <person name="Wegmann U."/>
            <person name="Louis P."/>
            <person name="Goesmann A."/>
            <person name="Henrissat B."/>
            <person name="Duncan S.H."/>
            <person name="Flint H.J."/>
        </authorList>
    </citation>
    <scope>NUCLEOTIDE SEQUENCE</scope>
    <source>
        <strain evidence="1">KCTC 62575</strain>
    </source>
</reference>
<dbReference type="EMBL" id="PYIX02000221">
    <property type="protein sequence ID" value="RFC81201.1"/>
    <property type="molecule type" value="Genomic_DNA"/>
</dbReference>
<proteinExistence type="predicted"/>
<name>A0A371YIA6_9GAMM</name>
<accession>A0A371YIA6</accession>
<gene>
    <name evidence="1" type="ORF">ACFODO_19505</name>
    <name evidence="2" type="ORF">C9E89_023130</name>
</gene>
<protein>
    <submittedName>
        <fullName evidence="2">Uncharacterized protein</fullName>
    </submittedName>
</protein>
<dbReference type="EMBL" id="JBHRSF010000135">
    <property type="protein sequence ID" value="MFC2997388.1"/>
    <property type="molecule type" value="Genomic_DNA"/>
</dbReference>
<comment type="caution">
    <text evidence="2">The sequence shown here is derived from an EMBL/GenBank/DDBJ whole genome shotgun (WGS) entry which is preliminary data.</text>
</comment>
<evidence type="ECO:0000313" key="4">
    <source>
        <dbReference type="Proteomes" id="UP001595455"/>
    </source>
</evidence>